<dbReference type="EMBL" id="CP071868">
    <property type="protein sequence ID" value="QTE27809.1"/>
    <property type="molecule type" value="Genomic_DNA"/>
</dbReference>
<gene>
    <name evidence="4" type="ORF">J4E96_10245</name>
</gene>
<keyword evidence="5" id="KW-1185">Reference proteome</keyword>
<sequence length="747" mass="80324">MENSVAGWAAVAQCVTAGYISALCYQHWADWRTDRRTVSAAWLMAWTAALAVLFLLNGAVAAMPAGRGLEIAQFGRSAALTATLLLALPAIKVFAGGRPIRWYVVLTSVLVAARIALWLATDLAYAREVAGGLSSYGVLVVLSIVAPLAVVIWYAVTSIMRMPASRVRLAAQAAGVASVGALLGALLLPPGPAVELLASVWAIPLVVLLQAMRVIRGRVAEKQARRQHGMRDALASIGNDSWFAREPRSLLALAQTAAREQLDDPSIVGTMRALSRGRFSTDFHSVAGLEPDPLARGFLDDLRRLVSVTAERVQLADELREAAFTDSLTLVPNRRALERHLAQAVARAGQNGTRLGVLYCDIDGFKVGNDQHGHAWGDYLLRRTARHLQANVASTDVVARFGGDEFVVVIEGEISGGDLVELAKRIHTGGDLDAPDEVALSLSVGIALWAPGGTTDPEQLLREADTAMFEAKRRPGGVVVFDDALRTRMLTEQSLRRDLDLALERDELVLHFQPIVDAATLEVVSVEALVRWQHPDGVRMPAQWIAFAEETGLIVPIGRRLVTLARAGAERLGLPVAVNVAARQLAEPLFLEHLRLDWGDDNWHLLTLEITESALLEDLTHVIAALTSVRALGARVSIDDFGTGYSSFARLATLPVDVLKIDQAFVHDLDLPGGVAVVRAIVTLAQAYGLDVIAEGVERSDQLDTLAALGVPKLQGYLLGRPSAQAPRRVDLAGDVVTGPIRRADSV</sequence>
<evidence type="ECO:0000259" key="3">
    <source>
        <dbReference type="PROSITE" id="PS50887"/>
    </source>
</evidence>
<feature type="domain" description="GGDEF" evidence="3">
    <location>
        <begin position="353"/>
        <end position="484"/>
    </location>
</feature>
<dbReference type="SUPFAM" id="SSF141868">
    <property type="entry name" value="EAL domain-like"/>
    <property type="match status" value="1"/>
</dbReference>
<name>A0A8A4Z9U6_9MICO</name>
<feature type="transmembrane region" description="Helical" evidence="1">
    <location>
        <begin position="102"/>
        <end position="121"/>
    </location>
</feature>
<dbReference type="InterPro" id="IPR035919">
    <property type="entry name" value="EAL_sf"/>
</dbReference>
<dbReference type="InterPro" id="IPR000160">
    <property type="entry name" value="GGDEF_dom"/>
</dbReference>
<dbReference type="AlphaFoldDB" id="A0A8A4Z9U6"/>
<dbReference type="InterPro" id="IPR029787">
    <property type="entry name" value="Nucleotide_cyclase"/>
</dbReference>
<dbReference type="Proteomes" id="UP000663937">
    <property type="component" value="Chromosome"/>
</dbReference>
<dbReference type="Gene3D" id="3.20.20.450">
    <property type="entry name" value="EAL domain"/>
    <property type="match status" value="1"/>
</dbReference>
<dbReference type="PANTHER" id="PTHR33121">
    <property type="entry name" value="CYCLIC DI-GMP PHOSPHODIESTERASE PDEF"/>
    <property type="match status" value="1"/>
</dbReference>
<dbReference type="GO" id="GO:0071111">
    <property type="term" value="F:cyclic-guanylate-specific phosphodiesterase activity"/>
    <property type="evidence" value="ECO:0007669"/>
    <property type="project" value="InterPro"/>
</dbReference>
<evidence type="ECO:0000259" key="2">
    <source>
        <dbReference type="PROSITE" id="PS50883"/>
    </source>
</evidence>
<dbReference type="InterPro" id="IPR050706">
    <property type="entry name" value="Cyclic-di-GMP_PDE-like"/>
</dbReference>
<dbReference type="NCBIfam" id="TIGR00254">
    <property type="entry name" value="GGDEF"/>
    <property type="match status" value="1"/>
</dbReference>
<keyword evidence="1" id="KW-1133">Transmembrane helix</keyword>
<dbReference type="CDD" id="cd01948">
    <property type="entry name" value="EAL"/>
    <property type="match status" value="1"/>
</dbReference>
<evidence type="ECO:0000256" key="1">
    <source>
        <dbReference type="SAM" id="Phobius"/>
    </source>
</evidence>
<dbReference type="SMART" id="SM00267">
    <property type="entry name" value="GGDEF"/>
    <property type="match status" value="1"/>
</dbReference>
<reference evidence="4" key="1">
    <citation type="submission" date="2021-03" db="EMBL/GenBank/DDBJ databases">
        <title>Pengzhenrongella sicca gen. nov., sp. nov., a new member of suborder Micrococcineae isolated from High-Arctic tundra soil.</title>
        <authorList>
            <person name="Peng F."/>
        </authorList>
    </citation>
    <scope>NUCLEOTIDE SEQUENCE</scope>
    <source>
        <strain evidence="4">LRZ-2</strain>
    </source>
</reference>
<dbReference type="KEGG" id="psic:J4E96_10245"/>
<dbReference type="PANTHER" id="PTHR33121:SF70">
    <property type="entry name" value="SIGNALING PROTEIN YKOW"/>
    <property type="match status" value="1"/>
</dbReference>
<dbReference type="CDD" id="cd01949">
    <property type="entry name" value="GGDEF"/>
    <property type="match status" value="1"/>
</dbReference>
<keyword evidence="1" id="KW-0812">Transmembrane</keyword>
<keyword evidence="1" id="KW-0472">Membrane</keyword>
<evidence type="ECO:0000313" key="4">
    <source>
        <dbReference type="EMBL" id="QTE27809.1"/>
    </source>
</evidence>
<dbReference type="Gene3D" id="3.30.70.270">
    <property type="match status" value="1"/>
</dbReference>
<organism evidence="4 5">
    <name type="scientific">Pengzhenrongella sicca</name>
    <dbReference type="NCBI Taxonomy" id="2819238"/>
    <lineage>
        <taxon>Bacteria</taxon>
        <taxon>Bacillati</taxon>
        <taxon>Actinomycetota</taxon>
        <taxon>Actinomycetes</taxon>
        <taxon>Micrococcales</taxon>
        <taxon>Pengzhenrongella</taxon>
    </lineage>
</organism>
<dbReference type="InterPro" id="IPR001633">
    <property type="entry name" value="EAL_dom"/>
</dbReference>
<dbReference type="SUPFAM" id="SSF55073">
    <property type="entry name" value="Nucleotide cyclase"/>
    <property type="match status" value="1"/>
</dbReference>
<dbReference type="SMART" id="SM00052">
    <property type="entry name" value="EAL"/>
    <property type="match status" value="1"/>
</dbReference>
<feature type="transmembrane region" description="Helical" evidence="1">
    <location>
        <begin position="74"/>
        <end position="95"/>
    </location>
</feature>
<feature type="transmembrane region" description="Helical" evidence="1">
    <location>
        <begin position="133"/>
        <end position="157"/>
    </location>
</feature>
<accession>A0A8A4Z9U6</accession>
<dbReference type="InterPro" id="IPR043128">
    <property type="entry name" value="Rev_trsase/Diguanyl_cyclase"/>
</dbReference>
<feature type="transmembrane region" description="Helical" evidence="1">
    <location>
        <begin position="169"/>
        <end position="190"/>
    </location>
</feature>
<feature type="transmembrane region" description="Helical" evidence="1">
    <location>
        <begin position="6"/>
        <end position="28"/>
    </location>
</feature>
<dbReference type="PROSITE" id="PS50883">
    <property type="entry name" value="EAL"/>
    <property type="match status" value="1"/>
</dbReference>
<dbReference type="RefSeq" id="WP_227422021.1">
    <property type="nucleotide sequence ID" value="NZ_CP071868.1"/>
</dbReference>
<feature type="transmembrane region" description="Helical" evidence="1">
    <location>
        <begin position="40"/>
        <end position="62"/>
    </location>
</feature>
<dbReference type="PROSITE" id="PS50887">
    <property type="entry name" value="GGDEF"/>
    <property type="match status" value="1"/>
</dbReference>
<feature type="domain" description="EAL" evidence="2">
    <location>
        <begin position="492"/>
        <end position="736"/>
    </location>
</feature>
<dbReference type="Pfam" id="PF00990">
    <property type="entry name" value="GGDEF"/>
    <property type="match status" value="1"/>
</dbReference>
<proteinExistence type="predicted"/>
<evidence type="ECO:0000313" key="5">
    <source>
        <dbReference type="Proteomes" id="UP000663937"/>
    </source>
</evidence>
<dbReference type="Pfam" id="PF00563">
    <property type="entry name" value="EAL"/>
    <property type="match status" value="1"/>
</dbReference>
<protein>
    <submittedName>
        <fullName evidence="4">EAL domain-containing protein</fullName>
    </submittedName>
</protein>